<evidence type="ECO:0000313" key="2">
    <source>
        <dbReference type="Proteomes" id="UP000008691"/>
    </source>
</evidence>
<reference evidence="1 2" key="1">
    <citation type="journal article" date="2008" name="Res. Microbiol.">
        <title>Viruses in acidic geothermal environments of the Kamchatka Peninsula.</title>
        <authorList>
            <person name="Bize A."/>
            <person name="Peng X."/>
            <person name="Prokofeva M."/>
            <person name="Maclellan K."/>
            <person name="Lucas S."/>
            <person name="Forterre P."/>
            <person name="Garrett R.A."/>
            <person name="Bonch-Osmolovskaya E.A."/>
            <person name="Prangishvili D."/>
        </authorList>
    </citation>
    <scope>NUCLEOTIDE SEQUENCE [LARGE SCALE GENOMIC DNA]</scope>
</reference>
<dbReference type="RefSeq" id="YP_001798567.1">
    <property type="nucleotide sequence ID" value="NC_010537.1"/>
</dbReference>
<protein>
    <submittedName>
        <fullName evidence="1">Uncharacterized protein</fullName>
    </submittedName>
</protein>
<evidence type="ECO:0000313" key="1">
    <source>
        <dbReference type="EMBL" id="ACB37283.1"/>
    </source>
</evidence>
<name>B2CRM6_9VIRU</name>
<sequence>MPCGKIEQISDGITKTEHYEMVAYQKSGENVLIKGKLFLSTVLKLREIVKDNFKVEFFIGEDLNKQRLFIIRETTNSLLRKNKETVKIENCDLYITRVSPNVVTTLIQLLSDNREK</sequence>
<keyword evidence="2" id="KW-1185">Reference proteome</keyword>
<dbReference type="OrthoDB" id="16580at10239"/>
<dbReference type="Proteomes" id="UP000008691">
    <property type="component" value="Segment"/>
</dbReference>
<proteinExistence type="predicted"/>
<accession>B2CRM6</accession>
<dbReference type="KEGG" id="vg:6186742"/>
<dbReference type="GeneID" id="6186742"/>
<dbReference type="EMBL" id="EU545650">
    <property type="protein sequence ID" value="ACB37283.1"/>
    <property type="molecule type" value="Genomic_DNA"/>
</dbReference>
<organism evidence="1 2">
    <name type="scientific">Betalipothrixvirus uzonense</name>
    <dbReference type="NCBI Taxonomy" id="512792"/>
    <lineage>
        <taxon>Viruses</taxon>
        <taxon>Adnaviria</taxon>
        <taxon>Zilligvirae</taxon>
        <taxon>Taleaviricota</taxon>
        <taxon>Tokiviricetes</taxon>
        <taxon>Ligamenvirales</taxon>
        <taxon>Lipothrixviridae</taxon>
        <taxon>Betalipothrixvirus</taxon>
    </lineage>
</organism>